<dbReference type="GO" id="GO:0005524">
    <property type="term" value="F:ATP binding"/>
    <property type="evidence" value="ECO:0007669"/>
    <property type="project" value="UniProtKB-KW"/>
</dbReference>
<dbReference type="InterPro" id="IPR004536">
    <property type="entry name" value="SPS/SelD"/>
</dbReference>
<dbReference type="SUPFAM" id="SSF55326">
    <property type="entry name" value="PurM N-terminal domain-like"/>
    <property type="match status" value="1"/>
</dbReference>
<keyword evidence="3 9" id="KW-0418">Kinase</keyword>
<accession>A0A4R6B580</accession>
<dbReference type="InterPro" id="IPR036188">
    <property type="entry name" value="FAD/NAD-bd_sf"/>
</dbReference>
<dbReference type="Pfam" id="PF02769">
    <property type="entry name" value="AIRS_C"/>
    <property type="match status" value="1"/>
</dbReference>
<keyword evidence="10" id="KW-1185">Reference proteome</keyword>
<dbReference type="AlphaFoldDB" id="A0A4R6B580"/>
<feature type="domain" description="PurM-like C-terminal" evidence="7">
    <location>
        <begin position="552"/>
        <end position="721"/>
    </location>
</feature>
<evidence type="ECO:0000256" key="3">
    <source>
        <dbReference type="ARBA" id="ARBA00022777"/>
    </source>
</evidence>
<dbReference type="InterPro" id="IPR036921">
    <property type="entry name" value="PurM-like_N_sf"/>
</dbReference>
<dbReference type="Gene3D" id="3.50.50.100">
    <property type="match status" value="1"/>
</dbReference>
<dbReference type="InterPro" id="IPR036676">
    <property type="entry name" value="PurM-like_C_sf"/>
</dbReference>
<dbReference type="InterPro" id="IPR016188">
    <property type="entry name" value="PurM-like_N"/>
</dbReference>
<evidence type="ECO:0000259" key="6">
    <source>
        <dbReference type="Pfam" id="PF00586"/>
    </source>
</evidence>
<dbReference type="Proteomes" id="UP000294562">
    <property type="component" value="Unassembled WGS sequence"/>
</dbReference>
<dbReference type="PANTHER" id="PTHR10256">
    <property type="entry name" value="SELENIDE, WATER DIKINASE"/>
    <property type="match status" value="1"/>
</dbReference>
<feature type="domain" description="PurM-like N-terminal" evidence="6">
    <location>
        <begin position="433"/>
        <end position="542"/>
    </location>
</feature>
<name>A0A4R6B580_9RHOB</name>
<dbReference type="Gene3D" id="3.90.650.10">
    <property type="entry name" value="PurM-like C-terminal domain"/>
    <property type="match status" value="1"/>
</dbReference>
<evidence type="ECO:0000256" key="4">
    <source>
        <dbReference type="ARBA" id="ARBA00022840"/>
    </source>
</evidence>
<dbReference type="Gene3D" id="3.30.1330.10">
    <property type="entry name" value="PurM-like, N-terminal domain"/>
    <property type="match status" value="1"/>
</dbReference>
<keyword evidence="4" id="KW-0067">ATP-binding</keyword>
<dbReference type="NCBIfam" id="TIGR00476">
    <property type="entry name" value="selD"/>
    <property type="match status" value="1"/>
</dbReference>
<dbReference type="InterPro" id="IPR023753">
    <property type="entry name" value="FAD/NAD-binding_dom"/>
</dbReference>
<evidence type="ECO:0000313" key="10">
    <source>
        <dbReference type="Proteomes" id="UP000294562"/>
    </source>
</evidence>
<dbReference type="GO" id="GO:0016491">
    <property type="term" value="F:oxidoreductase activity"/>
    <property type="evidence" value="ECO:0007669"/>
    <property type="project" value="InterPro"/>
</dbReference>
<evidence type="ECO:0000256" key="2">
    <source>
        <dbReference type="ARBA" id="ARBA00022741"/>
    </source>
</evidence>
<dbReference type="GO" id="GO:0005737">
    <property type="term" value="C:cytoplasm"/>
    <property type="evidence" value="ECO:0007669"/>
    <property type="project" value="TreeGrafter"/>
</dbReference>
<dbReference type="SUPFAM" id="SSF56042">
    <property type="entry name" value="PurM C-terminal domain-like"/>
    <property type="match status" value="1"/>
</dbReference>
<dbReference type="EMBL" id="SMZO01000003">
    <property type="protein sequence ID" value="TDL91118.1"/>
    <property type="molecule type" value="Genomic_DNA"/>
</dbReference>
<evidence type="ECO:0000256" key="5">
    <source>
        <dbReference type="ARBA" id="ARBA00023266"/>
    </source>
</evidence>
<dbReference type="InterPro" id="IPR010918">
    <property type="entry name" value="PurM-like_C_dom"/>
</dbReference>
<keyword evidence="1 9" id="KW-0808">Transferase</keyword>
<keyword evidence="2" id="KW-0547">Nucleotide-binding</keyword>
<dbReference type="Pfam" id="PF00586">
    <property type="entry name" value="AIRS"/>
    <property type="match status" value="1"/>
</dbReference>
<proteinExistence type="predicted"/>
<dbReference type="InterPro" id="IPR017584">
    <property type="entry name" value="Pyridine_nucleo_diS_OxRdtase_N"/>
</dbReference>
<dbReference type="Pfam" id="PF07992">
    <property type="entry name" value="Pyr_redox_2"/>
    <property type="match status" value="1"/>
</dbReference>
<keyword evidence="5" id="KW-0711">Selenium</keyword>
<dbReference type="NCBIfam" id="TIGR03169">
    <property type="entry name" value="Nterm_to_SelD"/>
    <property type="match status" value="1"/>
</dbReference>
<evidence type="ECO:0000259" key="7">
    <source>
        <dbReference type="Pfam" id="PF02769"/>
    </source>
</evidence>
<comment type="caution">
    <text evidence="9">The sequence shown here is derived from an EMBL/GenBank/DDBJ whole genome shotgun (WGS) entry which is preliminary data.</text>
</comment>
<evidence type="ECO:0000259" key="8">
    <source>
        <dbReference type="Pfam" id="PF07992"/>
    </source>
</evidence>
<reference evidence="9 10" key="1">
    <citation type="submission" date="2019-03" db="EMBL/GenBank/DDBJ databases">
        <title>Rhodobacteraceae bacterium SM1902, a new member of the family Rhodobacteraceae isolated from Yantai.</title>
        <authorList>
            <person name="Sun Y."/>
        </authorList>
    </citation>
    <scope>NUCLEOTIDE SEQUENCE [LARGE SCALE GENOMIC DNA]</scope>
    <source>
        <strain evidence="9 10">SM1902</strain>
    </source>
</reference>
<protein>
    <submittedName>
        <fullName evidence="9">Selenide, water dikinase SelD</fullName>
        <ecNumber evidence="9">2.7.9.3</ecNumber>
    </submittedName>
</protein>
<evidence type="ECO:0000256" key="1">
    <source>
        <dbReference type="ARBA" id="ARBA00022679"/>
    </source>
</evidence>
<dbReference type="GO" id="GO:0016260">
    <property type="term" value="P:selenocysteine biosynthetic process"/>
    <property type="evidence" value="ECO:0007669"/>
    <property type="project" value="TreeGrafter"/>
</dbReference>
<feature type="domain" description="FAD/NAD(P)-binding" evidence="8">
    <location>
        <begin position="10"/>
        <end position="308"/>
    </location>
</feature>
<dbReference type="SUPFAM" id="SSF51905">
    <property type="entry name" value="FAD/NAD(P)-binding domain"/>
    <property type="match status" value="2"/>
</dbReference>
<dbReference type="PANTHER" id="PTHR10256:SF0">
    <property type="entry name" value="INACTIVE SELENIDE, WATER DIKINASE-LIKE PROTEIN-RELATED"/>
    <property type="match status" value="1"/>
</dbReference>
<gene>
    <name evidence="9" type="primary">selD</name>
    <name evidence="9" type="ORF">E2L05_02270</name>
</gene>
<dbReference type="CDD" id="cd02195">
    <property type="entry name" value="SelD"/>
    <property type="match status" value="1"/>
</dbReference>
<dbReference type="OrthoDB" id="9767928at2"/>
<dbReference type="GO" id="GO:0004756">
    <property type="term" value="F:selenide, water dikinase activity"/>
    <property type="evidence" value="ECO:0007669"/>
    <property type="project" value="UniProtKB-EC"/>
</dbReference>
<dbReference type="EC" id="2.7.9.3" evidence="9"/>
<evidence type="ECO:0000313" key="9">
    <source>
        <dbReference type="EMBL" id="TDL91118.1"/>
    </source>
</evidence>
<organism evidence="9 10">
    <name type="scientific">Meridianimarinicoccus aquatilis</name>
    <dbReference type="NCBI Taxonomy" id="2552766"/>
    <lineage>
        <taxon>Bacteria</taxon>
        <taxon>Pseudomonadati</taxon>
        <taxon>Pseudomonadota</taxon>
        <taxon>Alphaproteobacteria</taxon>
        <taxon>Rhodobacterales</taxon>
        <taxon>Paracoccaceae</taxon>
        <taxon>Meridianimarinicoccus</taxon>
    </lineage>
</organism>
<sequence length="727" mass="75384">MHMPVPLTRDIVLIGGGHTHALVLRAWGMSPVPGVRLTLIDPNATAAYSGMLPGHVAGHYARSDLEIDLVRLARFSGARLVLGAASAIDPDAREVHVPGRAPIAYDVASVDVGITSAMPGLPGFTEHGVPAKPLGTFADRWAQFVTDAATGHVAPQAAVIGAGVAGVELAMAMAHRLKTAGCQDAQVTLIEAGRMVSTLSAAARRDLRAAIDTAEIRLIERTAACSVTSTSVELEDGRSVPCSFCVGAAGTRPHDWVAQSGLSVTNGFIDVDDMLRSTSHRTLFAVGDCAHMTHAPRPKAGVYAVRQAPVLARNLRAAVVGLQPRRYHPQRDYLKLISLGEKSALVEKGPITLQGDWLWRLKNRIDRDFMDKFRNLRPMPAPAIKGDVARDARKAQAAPLCGGCGAKVGAAGLASALAGLPVSTRDDVLSTPGDDAAILDFGSTRQVLTTDHLRAVVEDPALMTRIAAIHALGDIWAMGGHPQAALATIILPRMSEPMQAATLREITHCAQEVLAQAGAVLAGGHTTQGSDLTIGFTVTGLVDEPITLAGAQPGDALILTRAIGSGTLLAGEMRAQSEGADMAELYSTLVRPQGDAAALLALSAHAMTDVTGFGLVGHLLAMLNASGRGAQVTLDAIPVYAGAKALAARGIASTLAPANRASAIGALDGLTDTPASALLFDPQTCGGLLAAVPQAEAKKLVQGLQRQGHSAVQIGQITDGPCRIQLS</sequence>